<sequence>MDAPVTYEQAQSFIATLALTQPRILAMFLVLPLFNSQLIPGLVRFAIAAALGVVMVPALQGQVAARDWGAATLLATITKEAFIGFVIGYLAAIPFWIFEAVGFLVDNQRGASIASTLNPLTGNDSSPLGLMFNQAFIVFFLLTGGFSLLLGTLYDSFALWSITDWLPVLQPDSTPVMLAQLDRLVRMAVLLAAPVLVAMFLAEIGLALVSRFAPQLQVFFMAMPIKSALAMLVLMLYAASLFDYGADEVESIGRILALLRGQWGPFGAAAPTLGGAP</sequence>
<keyword evidence="9" id="KW-1185">Reference proteome</keyword>
<evidence type="ECO:0000313" key="8">
    <source>
        <dbReference type="EMBL" id="AVO50575.1"/>
    </source>
</evidence>
<evidence type="ECO:0000313" key="9">
    <source>
        <dbReference type="Proteomes" id="UP000237925"/>
    </source>
</evidence>
<keyword evidence="5 7" id="KW-1133">Transmembrane helix</keyword>
<comment type="similarity">
    <text evidence="2 7">Belongs to the FliR/MopE/SpaR family.</text>
</comment>
<comment type="subcellular location">
    <subcellularLocation>
        <location evidence="1 7">Cell membrane</location>
        <topology evidence="1 7">Multi-pass membrane protein</topology>
    </subcellularLocation>
</comment>
<dbReference type="NCBIfam" id="TIGR01401">
    <property type="entry name" value="fliR_like_III"/>
    <property type="match status" value="1"/>
</dbReference>
<dbReference type="PRINTS" id="PR00953">
    <property type="entry name" value="TYPE3IMRPROT"/>
</dbReference>
<dbReference type="PANTHER" id="PTHR30065:SF1">
    <property type="entry name" value="SURFACE PRESENTATION OF ANTIGENS PROTEIN SPAR"/>
    <property type="match status" value="1"/>
</dbReference>
<keyword evidence="6 7" id="KW-0472">Membrane</keyword>
<accession>A0A2R3QFN0</accession>
<dbReference type="Proteomes" id="UP000237925">
    <property type="component" value="Chromosome"/>
</dbReference>
<dbReference type="GO" id="GO:0006605">
    <property type="term" value="P:protein targeting"/>
    <property type="evidence" value="ECO:0007669"/>
    <property type="project" value="UniProtKB-UniRule"/>
</dbReference>
<dbReference type="KEGG" id="mela:C6568_16035"/>
<gene>
    <name evidence="8" type="ORF">C6568_16035</name>
</gene>
<evidence type="ECO:0000256" key="6">
    <source>
        <dbReference type="ARBA" id="ARBA00023136"/>
    </source>
</evidence>
<evidence type="ECO:0000256" key="3">
    <source>
        <dbReference type="ARBA" id="ARBA00022475"/>
    </source>
</evidence>
<dbReference type="OrthoDB" id="9153610at2"/>
<dbReference type="PANTHER" id="PTHR30065">
    <property type="entry name" value="FLAGELLAR BIOSYNTHETIC PROTEIN FLIR"/>
    <property type="match status" value="1"/>
</dbReference>
<dbReference type="AlphaFoldDB" id="A0A2R3QFN0"/>
<reference evidence="8 9" key="1">
    <citation type="submission" date="2018-03" db="EMBL/GenBank/DDBJ databases">
        <title>Genome sequencing of Melaminivora sp.</title>
        <authorList>
            <person name="Kim S.-J."/>
            <person name="Heo J."/>
            <person name="Ahn J.-H."/>
            <person name="Kwon S.-W."/>
        </authorList>
    </citation>
    <scope>NUCLEOTIDE SEQUENCE [LARGE SCALE GENOMIC DNA]</scope>
    <source>
        <strain evidence="8 9">SC2-9</strain>
    </source>
</reference>
<organism evidence="8 9">
    <name type="scientific">Melaminivora suipulveris</name>
    <dbReference type="NCBI Taxonomy" id="2109913"/>
    <lineage>
        <taxon>Bacteria</taxon>
        <taxon>Pseudomonadati</taxon>
        <taxon>Pseudomonadota</taxon>
        <taxon>Betaproteobacteria</taxon>
        <taxon>Burkholderiales</taxon>
        <taxon>Comamonadaceae</taxon>
        <taxon>Melaminivora</taxon>
    </lineage>
</organism>
<proteinExistence type="inferred from homology"/>
<evidence type="ECO:0000256" key="4">
    <source>
        <dbReference type="ARBA" id="ARBA00022692"/>
    </source>
</evidence>
<feature type="transmembrane region" description="Helical" evidence="7">
    <location>
        <begin position="41"/>
        <end position="61"/>
    </location>
</feature>
<dbReference type="InterPro" id="IPR006304">
    <property type="entry name" value="T3SS_SpaR/YscT"/>
</dbReference>
<dbReference type="RefSeq" id="WP_106685026.1">
    <property type="nucleotide sequence ID" value="NZ_CP027667.1"/>
</dbReference>
<dbReference type="EMBL" id="CP027667">
    <property type="protein sequence ID" value="AVO50575.1"/>
    <property type="molecule type" value="Genomic_DNA"/>
</dbReference>
<keyword evidence="4 7" id="KW-0812">Transmembrane</keyword>
<feature type="transmembrane region" description="Helical" evidence="7">
    <location>
        <begin position="184"/>
        <end position="206"/>
    </location>
</feature>
<evidence type="ECO:0000256" key="7">
    <source>
        <dbReference type="RuleBase" id="RU362072"/>
    </source>
</evidence>
<protein>
    <submittedName>
        <fullName evidence="8">EscT/YscT/HrcT family type III secretion system export apparatus protein</fullName>
    </submittedName>
</protein>
<dbReference type="InterPro" id="IPR002010">
    <property type="entry name" value="T3SS_IM_R"/>
</dbReference>
<dbReference type="Pfam" id="PF01311">
    <property type="entry name" value="Bac_export_1"/>
    <property type="match status" value="1"/>
</dbReference>
<evidence type="ECO:0000256" key="1">
    <source>
        <dbReference type="ARBA" id="ARBA00004651"/>
    </source>
</evidence>
<evidence type="ECO:0000256" key="2">
    <source>
        <dbReference type="ARBA" id="ARBA00009772"/>
    </source>
</evidence>
<dbReference type="GO" id="GO:0005886">
    <property type="term" value="C:plasma membrane"/>
    <property type="evidence" value="ECO:0007669"/>
    <property type="project" value="UniProtKB-SubCell"/>
</dbReference>
<name>A0A2R3QFN0_9BURK</name>
<feature type="transmembrane region" description="Helical" evidence="7">
    <location>
        <begin position="12"/>
        <end position="34"/>
    </location>
</feature>
<evidence type="ECO:0000256" key="5">
    <source>
        <dbReference type="ARBA" id="ARBA00022989"/>
    </source>
</evidence>
<feature type="transmembrane region" description="Helical" evidence="7">
    <location>
        <begin position="218"/>
        <end position="239"/>
    </location>
</feature>
<keyword evidence="3 7" id="KW-1003">Cell membrane</keyword>
<feature type="transmembrane region" description="Helical" evidence="7">
    <location>
        <begin position="81"/>
        <end position="105"/>
    </location>
</feature>
<feature type="transmembrane region" description="Helical" evidence="7">
    <location>
        <begin position="135"/>
        <end position="154"/>
    </location>
</feature>